<reference evidence="2" key="1">
    <citation type="journal article" date="2023" name="Front. Plant Sci.">
        <title>Chromosomal-level genome assembly of Melastoma candidum provides insights into trichome evolution.</title>
        <authorList>
            <person name="Zhong Y."/>
            <person name="Wu W."/>
            <person name="Sun C."/>
            <person name="Zou P."/>
            <person name="Liu Y."/>
            <person name="Dai S."/>
            <person name="Zhou R."/>
        </authorList>
    </citation>
    <scope>NUCLEOTIDE SEQUENCE [LARGE SCALE GENOMIC DNA]</scope>
</reference>
<sequence length="172" mass="19005">MEESKRNKHAFLLLGVCFLGFMFGSSYGDTLPSDAAALREMYSFLNSPPQLTQWSSSGNDPCGQLWKGISCSGDRVIEIKVPSLQLSGSLGFQLSSLTLLTNLDVSNNNLGGQLSYQLPPNAQRLNFANNNFNQEPPWSISQMTHLKYLNLAHNQFQGLPDMFGQLTNLVTL</sequence>
<dbReference type="Proteomes" id="UP001057402">
    <property type="component" value="Chromosome 2"/>
</dbReference>
<organism evidence="1 2">
    <name type="scientific">Melastoma candidum</name>
    <dbReference type="NCBI Taxonomy" id="119954"/>
    <lineage>
        <taxon>Eukaryota</taxon>
        <taxon>Viridiplantae</taxon>
        <taxon>Streptophyta</taxon>
        <taxon>Embryophyta</taxon>
        <taxon>Tracheophyta</taxon>
        <taxon>Spermatophyta</taxon>
        <taxon>Magnoliopsida</taxon>
        <taxon>eudicotyledons</taxon>
        <taxon>Gunneridae</taxon>
        <taxon>Pentapetalae</taxon>
        <taxon>rosids</taxon>
        <taxon>malvids</taxon>
        <taxon>Myrtales</taxon>
        <taxon>Melastomataceae</taxon>
        <taxon>Melastomatoideae</taxon>
        <taxon>Melastomateae</taxon>
        <taxon>Melastoma</taxon>
    </lineage>
</organism>
<dbReference type="EMBL" id="CM042881">
    <property type="protein sequence ID" value="KAI4387332.1"/>
    <property type="molecule type" value="Genomic_DNA"/>
</dbReference>
<comment type="caution">
    <text evidence="1">The sequence shown here is derived from an EMBL/GenBank/DDBJ whole genome shotgun (WGS) entry which is preliminary data.</text>
</comment>
<accession>A0ACB9S9A6</accession>
<proteinExistence type="predicted"/>
<evidence type="ECO:0000313" key="2">
    <source>
        <dbReference type="Proteomes" id="UP001057402"/>
    </source>
</evidence>
<protein>
    <submittedName>
        <fullName evidence="1">Uncharacterized protein</fullName>
    </submittedName>
</protein>
<gene>
    <name evidence="1" type="ORF">MLD38_005172</name>
</gene>
<evidence type="ECO:0000313" key="1">
    <source>
        <dbReference type="EMBL" id="KAI4387332.1"/>
    </source>
</evidence>
<keyword evidence="2" id="KW-1185">Reference proteome</keyword>
<name>A0ACB9S9A6_9MYRT</name>